<protein>
    <submittedName>
        <fullName evidence="2">AlNc14C122G6713 protein</fullName>
    </submittedName>
</protein>
<proteinExistence type="predicted"/>
<gene>
    <name evidence="2" type="primary">AlNc14C122G6713</name>
    <name evidence="2" type="ORF">ALNC14_075800</name>
</gene>
<reference evidence="2" key="1">
    <citation type="journal article" date="2011" name="PLoS Biol.">
        <title>Gene gain and loss during evolution of obligate parasitism in the white rust pathogen of Arabidopsis thaliana.</title>
        <authorList>
            <person name="Kemen E."/>
            <person name="Gardiner A."/>
            <person name="Schultz-Larsen T."/>
            <person name="Kemen A.C."/>
            <person name="Balmuth A.L."/>
            <person name="Robert-Seilaniantz A."/>
            <person name="Bailey K."/>
            <person name="Holub E."/>
            <person name="Studholme D.J."/>
            <person name="Maclean D."/>
            <person name="Jones J.D."/>
        </authorList>
    </citation>
    <scope>NUCLEOTIDE SEQUENCE</scope>
</reference>
<evidence type="ECO:0000256" key="1">
    <source>
        <dbReference type="SAM" id="Coils"/>
    </source>
</evidence>
<dbReference type="EMBL" id="FR824167">
    <property type="protein sequence ID" value="CCA21437.1"/>
    <property type="molecule type" value="Genomic_DNA"/>
</dbReference>
<sequence>MSAFDEKTEENYPIRLVYESLDSMRRASINMTVIEQEADALFLDLNLAEVKLESLKQQYLRLKALDLVHEGSDSDEAASK</sequence>
<feature type="coiled-coil region" evidence="1">
    <location>
        <begin position="38"/>
        <end position="65"/>
    </location>
</feature>
<dbReference type="HOGENOM" id="CLU_2594787_0_0_1"/>
<name>F0WJI8_9STRA</name>
<evidence type="ECO:0000313" key="2">
    <source>
        <dbReference type="EMBL" id="CCA21437.1"/>
    </source>
</evidence>
<accession>F0WJI8</accession>
<dbReference type="AlphaFoldDB" id="F0WJI8"/>
<keyword evidence="1" id="KW-0175">Coiled coil</keyword>
<reference evidence="2" key="2">
    <citation type="submission" date="2011-02" db="EMBL/GenBank/DDBJ databases">
        <authorList>
            <person name="MacLean D."/>
        </authorList>
    </citation>
    <scope>NUCLEOTIDE SEQUENCE</scope>
</reference>
<organism evidence="2">
    <name type="scientific">Albugo laibachii Nc14</name>
    <dbReference type="NCBI Taxonomy" id="890382"/>
    <lineage>
        <taxon>Eukaryota</taxon>
        <taxon>Sar</taxon>
        <taxon>Stramenopiles</taxon>
        <taxon>Oomycota</taxon>
        <taxon>Peronosporomycetes</taxon>
        <taxon>Albuginales</taxon>
        <taxon>Albuginaceae</taxon>
        <taxon>Albugo</taxon>
    </lineage>
</organism>